<evidence type="ECO:0000313" key="1">
    <source>
        <dbReference type="EMBL" id="MCR6679017.1"/>
    </source>
</evidence>
<comment type="caution">
    <text evidence="1">The sequence shown here is derived from an EMBL/GenBank/DDBJ whole genome shotgun (WGS) entry which is preliminary data.</text>
</comment>
<sequence>PVHVTVTATDGSDPKASGVGETRCVLDPASPPASFAALAAGCAYTGSGADVTTDGAHTVYASSRDKSGNQELPISTSFKLDKTPPVVSV</sequence>
<proteinExistence type="predicted"/>
<accession>A0AAW5N1L4</accession>
<feature type="non-terminal residue" evidence="1">
    <location>
        <position position="89"/>
    </location>
</feature>
<dbReference type="Proteomes" id="UP001206878">
    <property type="component" value="Unassembled WGS sequence"/>
</dbReference>
<evidence type="ECO:0000313" key="2">
    <source>
        <dbReference type="Proteomes" id="UP001206878"/>
    </source>
</evidence>
<dbReference type="AlphaFoldDB" id="A0AAW5N1L4"/>
<feature type="non-terminal residue" evidence="1">
    <location>
        <position position="1"/>
    </location>
</feature>
<protein>
    <recommendedName>
        <fullName evidence="3">Bacterial Ig-like domain-containing protein</fullName>
    </recommendedName>
</protein>
<dbReference type="EMBL" id="JANPXH010000710">
    <property type="protein sequence ID" value="MCR6679017.1"/>
    <property type="molecule type" value="Genomic_DNA"/>
</dbReference>
<evidence type="ECO:0008006" key="3">
    <source>
        <dbReference type="Google" id="ProtNLM"/>
    </source>
</evidence>
<organism evidence="1 2">
    <name type="scientific">Escherichia marmotae</name>
    <dbReference type="NCBI Taxonomy" id="1499973"/>
    <lineage>
        <taxon>Bacteria</taxon>
        <taxon>Pseudomonadati</taxon>
        <taxon>Pseudomonadota</taxon>
        <taxon>Gammaproteobacteria</taxon>
        <taxon>Enterobacterales</taxon>
        <taxon>Enterobacteriaceae</taxon>
        <taxon>Escherichia</taxon>
    </lineage>
</organism>
<name>A0AAW5N1L4_9ESCH</name>
<gene>
    <name evidence="1" type="ORF">NVV43_26340</name>
</gene>
<reference evidence="1" key="1">
    <citation type="submission" date="2022-07" db="EMBL/GenBank/DDBJ databases">
        <title>Diversity of ethanolamine utilization by human commensal Escherichia coli.</title>
        <authorList>
            <person name="Jubelin G."/>
        </authorList>
    </citation>
    <scope>NUCLEOTIDE SEQUENCE</scope>
    <source>
        <strain evidence="1">S1</strain>
    </source>
</reference>